<dbReference type="Proteomes" id="UP000237271">
    <property type="component" value="Unassembled WGS sequence"/>
</dbReference>
<keyword evidence="3" id="KW-1185">Reference proteome</keyword>
<dbReference type="Pfam" id="PF13843">
    <property type="entry name" value="DDE_Tnp_1_7"/>
    <property type="match status" value="1"/>
</dbReference>
<dbReference type="PANTHER" id="PTHR46599">
    <property type="entry name" value="PIGGYBAC TRANSPOSABLE ELEMENT-DERIVED PROTEIN 4"/>
    <property type="match status" value="1"/>
</dbReference>
<dbReference type="AlphaFoldDB" id="A0A2P4XGV4"/>
<sequence length="292" mass="33810">MLCPQQRRFSAHWSMVEDGAVPAGNFGRYMARNCCTDILGDRTPPRTQDKLWKLRPAVDKLHQRFFAGRSLPTVFRFDANVLSSTCRRNTTLMFMPDKTYRYGSKMFMTCDPRNAYFHRFEMYAGKRRHDNRARFASNRHPWHVSVVDRFYTSMPLCVELLAMNIYIIGTVMINRLGLNPPVKEKGATRPVSIPRVSFKFARSVAIPSMVMLHWWDRKPVHYMCTGAVMSGSSINRNAKQVGPISVGCPGAVTDYQRWMGSVDVHDQLRLQKYSFQTSTKFIKYYKSLFFAL</sequence>
<accession>A0A2P4XGV4</accession>
<gene>
    <name evidence="2" type="ORF">PHPALM_19659</name>
</gene>
<proteinExistence type="predicted"/>
<organism evidence="2 3">
    <name type="scientific">Phytophthora palmivora</name>
    <dbReference type="NCBI Taxonomy" id="4796"/>
    <lineage>
        <taxon>Eukaryota</taxon>
        <taxon>Sar</taxon>
        <taxon>Stramenopiles</taxon>
        <taxon>Oomycota</taxon>
        <taxon>Peronosporomycetes</taxon>
        <taxon>Peronosporales</taxon>
        <taxon>Peronosporaceae</taxon>
        <taxon>Phytophthora</taxon>
    </lineage>
</organism>
<feature type="domain" description="PiggyBac transposable element-derived protein" evidence="1">
    <location>
        <begin position="43"/>
        <end position="279"/>
    </location>
</feature>
<dbReference type="EMBL" id="NCKW01011054">
    <property type="protein sequence ID" value="POM64773.1"/>
    <property type="molecule type" value="Genomic_DNA"/>
</dbReference>
<dbReference type="PANTHER" id="PTHR46599:SF3">
    <property type="entry name" value="PIGGYBAC TRANSPOSABLE ELEMENT-DERIVED PROTEIN 4"/>
    <property type="match status" value="1"/>
</dbReference>
<comment type="caution">
    <text evidence="2">The sequence shown here is derived from an EMBL/GenBank/DDBJ whole genome shotgun (WGS) entry which is preliminary data.</text>
</comment>
<evidence type="ECO:0000259" key="1">
    <source>
        <dbReference type="Pfam" id="PF13843"/>
    </source>
</evidence>
<reference evidence="2 3" key="1">
    <citation type="journal article" date="2017" name="Genome Biol. Evol.">
        <title>Phytophthora megakarya and P. palmivora, closely related causal agents of cacao black pod rot, underwent increases in genome sizes and gene numbers by different mechanisms.</title>
        <authorList>
            <person name="Ali S.S."/>
            <person name="Shao J."/>
            <person name="Lary D.J."/>
            <person name="Kronmiller B."/>
            <person name="Shen D."/>
            <person name="Strem M.D."/>
            <person name="Amoako-Attah I."/>
            <person name="Akrofi A.Y."/>
            <person name="Begoude B.A."/>
            <person name="Ten Hoopen G.M."/>
            <person name="Coulibaly K."/>
            <person name="Kebe B.I."/>
            <person name="Melnick R.L."/>
            <person name="Guiltinan M.J."/>
            <person name="Tyler B.M."/>
            <person name="Meinhardt L.W."/>
            <person name="Bailey B.A."/>
        </authorList>
    </citation>
    <scope>NUCLEOTIDE SEQUENCE [LARGE SCALE GENOMIC DNA]</scope>
    <source>
        <strain evidence="3">sbr112.9</strain>
    </source>
</reference>
<evidence type="ECO:0000313" key="2">
    <source>
        <dbReference type="EMBL" id="POM64773.1"/>
    </source>
</evidence>
<dbReference type="OrthoDB" id="128687at2759"/>
<evidence type="ECO:0000313" key="3">
    <source>
        <dbReference type="Proteomes" id="UP000237271"/>
    </source>
</evidence>
<protein>
    <recommendedName>
        <fullName evidence="1">PiggyBac transposable element-derived protein domain-containing protein</fullName>
    </recommendedName>
</protein>
<dbReference type="InterPro" id="IPR029526">
    <property type="entry name" value="PGBD"/>
</dbReference>
<name>A0A2P4XGV4_9STRA</name>